<keyword evidence="1" id="KW-1133">Transmembrane helix</keyword>
<protein>
    <submittedName>
        <fullName evidence="2">Uncharacterized protein</fullName>
    </submittedName>
</protein>
<keyword evidence="3" id="KW-1185">Reference proteome</keyword>
<dbReference type="EMBL" id="JBHMBW010000019">
    <property type="protein sequence ID" value="MFB9625770.1"/>
    <property type="molecule type" value="Genomic_DNA"/>
</dbReference>
<keyword evidence="1" id="KW-0472">Membrane</keyword>
<keyword evidence="1" id="KW-0812">Transmembrane</keyword>
<feature type="transmembrane region" description="Helical" evidence="1">
    <location>
        <begin position="116"/>
        <end position="135"/>
    </location>
</feature>
<sequence length="151" mass="16158">MRATSRRSPAFTVALTLFACLLAYLATPNLGTVVRAARADGTPGVFVPRELFCIQHPGHESCVWTGDFRSDDGAVSRSGVEMYGSDRTTHRAGQPARAVDVGAANRVYGPGGSNEWIVTALLLASAAAILLFLYVGPRRGTRRPRVAADRE</sequence>
<evidence type="ECO:0000313" key="3">
    <source>
        <dbReference type="Proteomes" id="UP001589532"/>
    </source>
</evidence>
<gene>
    <name evidence="2" type="ORF">ACFFSA_22025</name>
</gene>
<comment type="caution">
    <text evidence="2">The sequence shown here is derived from an EMBL/GenBank/DDBJ whole genome shotgun (WGS) entry which is preliminary data.</text>
</comment>
<evidence type="ECO:0000313" key="2">
    <source>
        <dbReference type="EMBL" id="MFB9625770.1"/>
    </source>
</evidence>
<evidence type="ECO:0000256" key="1">
    <source>
        <dbReference type="SAM" id="Phobius"/>
    </source>
</evidence>
<reference evidence="2 3" key="1">
    <citation type="submission" date="2024-09" db="EMBL/GenBank/DDBJ databases">
        <authorList>
            <person name="Sun Q."/>
            <person name="Mori K."/>
        </authorList>
    </citation>
    <scope>NUCLEOTIDE SEQUENCE [LARGE SCALE GENOMIC DNA]</scope>
    <source>
        <strain evidence="2 3">JCM 3143</strain>
    </source>
</reference>
<dbReference type="RefSeq" id="WP_344984313.1">
    <property type="nucleotide sequence ID" value="NZ_BAAAXV010000001.1"/>
</dbReference>
<dbReference type="Proteomes" id="UP001589532">
    <property type="component" value="Unassembled WGS sequence"/>
</dbReference>
<dbReference type="PROSITE" id="PS51257">
    <property type="entry name" value="PROKAR_LIPOPROTEIN"/>
    <property type="match status" value="1"/>
</dbReference>
<organism evidence="2 3">
    <name type="scientific">Nonomuraea helvata</name>
    <dbReference type="NCBI Taxonomy" id="37484"/>
    <lineage>
        <taxon>Bacteria</taxon>
        <taxon>Bacillati</taxon>
        <taxon>Actinomycetota</taxon>
        <taxon>Actinomycetes</taxon>
        <taxon>Streptosporangiales</taxon>
        <taxon>Streptosporangiaceae</taxon>
        <taxon>Nonomuraea</taxon>
    </lineage>
</organism>
<proteinExistence type="predicted"/>
<name>A0ABV5S268_9ACTN</name>
<accession>A0ABV5S268</accession>